<organism evidence="4 5">
    <name type="scientific">Piptocephalis cylindrospora</name>
    <dbReference type="NCBI Taxonomy" id="1907219"/>
    <lineage>
        <taxon>Eukaryota</taxon>
        <taxon>Fungi</taxon>
        <taxon>Fungi incertae sedis</taxon>
        <taxon>Zoopagomycota</taxon>
        <taxon>Zoopagomycotina</taxon>
        <taxon>Zoopagomycetes</taxon>
        <taxon>Zoopagales</taxon>
        <taxon>Piptocephalidaceae</taxon>
        <taxon>Piptocephalis</taxon>
    </lineage>
</organism>
<dbReference type="InterPro" id="IPR000312">
    <property type="entry name" value="Glycosyl_Trfase_fam3"/>
</dbReference>
<dbReference type="Pfam" id="PF00591">
    <property type="entry name" value="Glycos_transf_3"/>
    <property type="match status" value="1"/>
</dbReference>
<evidence type="ECO:0000256" key="2">
    <source>
        <dbReference type="ARBA" id="ARBA00022679"/>
    </source>
</evidence>
<dbReference type="EMBL" id="KZ987809">
    <property type="protein sequence ID" value="RKP14635.1"/>
    <property type="molecule type" value="Genomic_DNA"/>
</dbReference>
<reference evidence="5" key="1">
    <citation type="journal article" date="2018" name="Nat. Microbiol.">
        <title>Leveraging single-cell genomics to expand the fungal tree of life.</title>
        <authorList>
            <person name="Ahrendt S.R."/>
            <person name="Quandt C.A."/>
            <person name="Ciobanu D."/>
            <person name="Clum A."/>
            <person name="Salamov A."/>
            <person name="Andreopoulos B."/>
            <person name="Cheng J.F."/>
            <person name="Woyke T."/>
            <person name="Pelin A."/>
            <person name="Henrissat B."/>
            <person name="Reynolds N.K."/>
            <person name="Benny G.L."/>
            <person name="Smith M.E."/>
            <person name="James T.Y."/>
            <person name="Grigoriev I.V."/>
        </authorList>
    </citation>
    <scope>NUCLEOTIDE SEQUENCE [LARGE SCALE GENOMIC DNA]</scope>
</reference>
<accession>A0A4P9Y6J3</accession>
<feature type="domain" description="Glycosyl transferase family 3" evidence="3">
    <location>
        <begin position="17"/>
        <end position="93"/>
    </location>
</feature>
<dbReference type="PANTHER" id="PTHR43285">
    <property type="entry name" value="ANTHRANILATE PHOSPHORIBOSYLTRANSFERASE"/>
    <property type="match status" value="1"/>
</dbReference>
<evidence type="ECO:0000313" key="4">
    <source>
        <dbReference type="EMBL" id="RKP14635.1"/>
    </source>
</evidence>
<proteinExistence type="predicted"/>
<keyword evidence="5" id="KW-1185">Reference proteome</keyword>
<dbReference type="Gene3D" id="3.40.1030.10">
    <property type="entry name" value="Nucleoside phosphorylase/phosphoribosyltransferase catalytic domain"/>
    <property type="match status" value="1"/>
</dbReference>
<evidence type="ECO:0000256" key="1">
    <source>
        <dbReference type="ARBA" id="ARBA00022676"/>
    </source>
</evidence>
<dbReference type="GO" id="GO:0004048">
    <property type="term" value="F:anthranilate phosphoribosyltransferase activity"/>
    <property type="evidence" value="ECO:0007669"/>
    <property type="project" value="InterPro"/>
</dbReference>
<dbReference type="PANTHER" id="PTHR43285:SF2">
    <property type="entry name" value="ANTHRANILATE PHOSPHORIBOSYLTRANSFERASE"/>
    <property type="match status" value="1"/>
</dbReference>
<evidence type="ECO:0000259" key="3">
    <source>
        <dbReference type="Pfam" id="PF00591"/>
    </source>
</evidence>
<dbReference type="Proteomes" id="UP000267251">
    <property type="component" value="Unassembled WGS sequence"/>
</dbReference>
<evidence type="ECO:0000313" key="5">
    <source>
        <dbReference type="Proteomes" id="UP000267251"/>
    </source>
</evidence>
<protein>
    <submittedName>
        <fullName evidence="4">Glycosyl transferase</fullName>
    </submittedName>
</protein>
<name>A0A4P9Y6J3_9FUNG</name>
<keyword evidence="1" id="KW-0328">Glycosyltransferase</keyword>
<dbReference type="GO" id="GO:0000162">
    <property type="term" value="P:L-tryptophan biosynthetic process"/>
    <property type="evidence" value="ECO:0007669"/>
    <property type="project" value="InterPro"/>
</dbReference>
<dbReference type="InterPro" id="IPR035902">
    <property type="entry name" value="Nuc_phospho_transferase"/>
</dbReference>
<dbReference type="SUPFAM" id="SSF52418">
    <property type="entry name" value="Nucleoside phosphorylase/phosphoribosyltransferase catalytic domain"/>
    <property type="match status" value="1"/>
</dbReference>
<dbReference type="GO" id="GO:0005829">
    <property type="term" value="C:cytosol"/>
    <property type="evidence" value="ECO:0007669"/>
    <property type="project" value="TreeGrafter"/>
</dbReference>
<gene>
    <name evidence="4" type="ORF">BJ684DRAFT_18963</name>
</gene>
<dbReference type="InterPro" id="IPR005940">
    <property type="entry name" value="Anthranilate_Pribosyl_Tfrase"/>
</dbReference>
<dbReference type="OrthoDB" id="427800at2759"/>
<sequence>MIIGKGVFVNPSVHPTEDFDLPTHPLTEVRGKSPQENAQILRDILEGRVSDSSPIVDFILLNTAPLLVLSGVASSYREGVKLARESIKSGAALRELDAFRAMAKEASRETSSPIA</sequence>
<keyword evidence="2 4" id="KW-0808">Transferase</keyword>
<dbReference type="AlphaFoldDB" id="A0A4P9Y6J3"/>